<organism evidence="7 8">
    <name type="scientific">Rhodobacter maris</name>
    <dbReference type="NCBI Taxonomy" id="446682"/>
    <lineage>
        <taxon>Bacteria</taxon>
        <taxon>Pseudomonadati</taxon>
        <taxon>Pseudomonadota</taxon>
        <taxon>Alphaproteobacteria</taxon>
        <taxon>Rhodobacterales</taxon>
        <taxon>Rhodobacter group</taxon>
        <taxon>Rhodobacter</taxon>
    </lineage>
</organism>
<dbReference type="RefSeq" id="WP_097070764.1">
    <property type="nucleotide sequence ID" value="NZ_OBMT01000011.1"/>
</dbReference>
<keyword evidence="2" id="KW-0285">Flavoprotein</keyword>
<dbReference type="InterPro" id="IPR028202">
    <property type="entry name" value="Reductase_C"/>
</dbReference>
<keyword evidence="7" id="KW-0223">Dioxygenase</keyword>
<dbReference type="PRINTS" id="PR00411">
    <property type="entry name" value="PNDRDTASEI"/>
</dbReference>
<keyword evidence="3" id="KW-0274">FAD</keyword>
<dbReference type="PANTHER" id="PTHR43557:SF2">
    <property type="entry name" value="RIESKE DOMAIN-CONTAINING PROTEIN-RELATED"/>
    <property type="match status" value="1"/>
</dbReference>
<evidence type="ECO:0000259" key="5">
    <source>
        <dbReference type="Pfam" id="PF07992"/>
    </source>
</evidence>
<evidence type="ECO:0000259" key="6">
    <source>
        <dbReference type="Pfam" id="PF14759"/>
    </source>
</evidence>
<sequence length="398" mass="41122">MSGIVIIGGGQAAAALAAKLRGLGHQGPVTILGAEPVPPYQRPPLSKGYLLGTMPLERLTLRGDDWYAANEITLRTGAGVTAIDRAAKEVVLGEERISYDQLALCTGATPRTLPAAIGGALAGVHTVRTLADVDAVAEEFVAGRRLVVVGGGYIGLEAAAVAAKLGLTVTLVEAAPRILGRVASAETAAAIRALHQAHGVEIIEGVGLARLTGEGCVSGVDLADGRAIAADFVIVGIGVAPETGLAEAAGLVIENGIAVDAEGRTSDPLIWSAGDCASFPGPEGRMRLESVGNAIDMGEIVAENMLGAAKTYVPKPWFWSDQFDAKLQIAGLCTGYDQVVTKEIDGKSFWYFRNGQLIAVDALNAPRAYMIGKRLIEGGKVVRPEAVEAATDLKALMA</sequence>
<feature type="domain" description="FAD/NAD(P)-binding" evidence="5">
    <location>
        <begin position="4"/>
        <end position="298"/>
    </location>
</feature>
<dbReference type="SUPFAM" id="SSF55424">
    <property type="entry name" value="FAD/NAD-linked reductases, dimerisation (C-terminal) domain"/>
    <property type="match status" value="1"/>
</dbReference>
<dbReference type="EMBL" id="OBMT01000011">
    <property type="protein sequence ID" value="SOC14020.1"/>
    <property type="molecule type" value="Genomic_DNA"/>
</dbReference>
<comment type="cofactor">
    <cofactor evidence="1">
        <name>FAD</name>
        <dbReference type="ChEBI" id="CHEBI:57692"/>
    </cofactor>
</comment>
<dbReference type="Pfam" id="PF07992">
    <property type="entry name" value="Pyr_redox_2"/>
    <property type="match status" value="1"/>
</dbReference>
<proteinExistence type="predicted"/>
<dbReference type="SUPFAM" id="SSF51905">
    <property type="entry name" value="FAD/NAD(P)-binding domain"/>
    <property type="match status" value="2"/>
</dbReference>
<dbReference type="InterPro" id="IPR050446">
    <property type="entry name" value="FAD-oxidoreductase/Apoptosis"/>
</dbReference>
<name>A0A285SZI0_9RHOB</name>
<dbReference type="Gene3D" id="3.50.50.60">
    <property type="entry name" value="FAD/NAD(P)-binding domain"/>
    <property type="match status" value="2"/>
</dbReference>
<dbReference type="PRINTS" id="PR00368">
    <property type="entry name" value="FADPNR"/>
</dbReference>
<dbReference type="GO" id="GO:0051213">
    <property type="term" value="F:dioxygenase activity"/>
    <property type="evidence" value="ECO:0007669"/>
    <property type="project" value="UniProtKB-KW"/>
</dbReference>
<dbReference type="OrthoDB" id="7809559at2"/>
<dbReference type="AlphaFoldDB" id="A0A285SZI0"/>
<dbReference type="InterPro" id="IPR023753">
    <property type="entry name" value="FAD/NAD-binding_dom"/>
</dbReference>
<dbReference type="InterPro" id="IPR036188">
    <property type="entry name" value="FAD/NAD-bd_sf"/>
</dbReference>
<dbReference type="GO" id="GO:0016651">
    <property type="term" value="F:oxidoreductase activity, acting on NAD(P)H"/>
    <property type="evidence" value="ECO:0007669"/>
    <property type="project" value="TreeGrafter"/>
</dbReference>
<keyword evidence="4" id="KW-0560">Oxidoreductase</keyword>
<dbReference type="GO" id="GO:0005737">
    <property type="term" value="C:cytoplasm"/>
    <property type="evidence" value="ECO:0007669"/>
    <property type="project" value="TreeGrafter"/>
</dbReference>
<evidence type="ECO:0000256" key="2">
    <source>
        <dbReference type="ARBA" id="ARBA00022630"/>
    </source>
</evidence>
<evidence type="ECO:0000256" key="4">
    <source>
        <dbReference type="ARBA" id="ARBA00023002"/>
    </source>
</evidence>
<reference evidence="8" key="1">
    <citation type="submission" date="2017-08" db="EMBL/GenBank/DDBJ databases">
        <authorList>
            <person name="Varghese N."/>
            <person name="Submissions S."/>
        </authorList>
    </citation>
    <scope>NUCLEOTIDE SEQUENCE [LARGE SCALE GENOMIC DNA]</scope>
    <source>
        <strain evidence="8">JA276</strain>
    </source>
</reference>
<dbReference type="InterPro" id="IPR016156">
    <property type="entry name" value="FAD/NAD-linked_Rdtase_dimer_sf"/>
</dbReference>
<protein>
    <submittedName>
        <fullName evidence="7">3-phenylpropionate/trans-cinnamate dioxygenase ferredoxin reductase subunit</fullName>
    </submittedName>
</protein>
<evidence type="ECO:0000313" key="8">
    <source>
        <dbReference type="Proteomes" id="UP000219111"/>
    </source>
</evidence>
<evidence type="ECO:0000256" key="3">
    <source>
        <dbReference type="ARBA" id="ARBA00022827"/>
    </source>
</evidence>
<dbReference type="Proteomes" id="UP000219111">
    <property type="component" value="Unassembled WGS sequence"/>
</dbReference>
<evidence type="ECO:0000313" key="7">
    <source>
        <dbReference type="EMBL" id="SOC14020.1"/>
    </source>
</evidence>
<evidence type="ECO:0000256" key="1">
    <source>
        <dbReference type="ARBA" id="ARBA00001974"/>
    </source>
</evidence>
<feature type="domain" description="Reductase C-terminal" evidence="6">
    <location>
        <begin position="317"/>
        <end position="397"/>
    </location>
</feature>
<dbReference type="Pfam" id="PF14759">
    <property type="entry name" value="Reductase_C"/>
    <property type="match status" value="1"/>
</dbReference>
<accession>A0A285SZI0</accession>
<dbReference type="Gene3D" id="3.30.390.30">
    <property type="match status" value="1"/>
</dbReference>
<dbReference type="PANTHER" id="PTHR43557">
    <property type="entry name" value="APOPTOSIS-INDUCING FACTOR 1"/>
    <property type="match status" value="1"/>
</dbReference>
<keyword evidence="8" id="KW-1185">Reference proteome</keyword>
<gene>
    <name evidence="7" type="ORF">SAMN05877831_11176</name>
</gene>